<feature type="domain" description="VWA-like" evidence="1">
    <location>
        <begin position="278"/>
        <end position="394"/>
    </location>
</feature>
<dbReference type="OrthoDB" id="9809307at2"/>
<gene>
    <name evidence="3" type="ORF">CLV84_3293</name>
</gene>
<evidence type="ECO:0000313" key="3">
    <source>
        <dbReference type="EMBL" id="PPK86367.1"/>
    </source>
</evidence>
<dbReference type="SUPFAM" id="SSF53300">
    <property type="entry name" value="vWA-like"/>
    <property type="match status" value="1"/>
</dbReference>
<feature type="domain" description="Putative metallopeptidase" evidence="2">
    <location>
        <begin position="13"/>
        <end position="259"/>
    </location>
</feature>
<proteinExistence type="predicted"/>
<dbReference type="CDD" id="cd00198">
    <property type="entry name" value="vWFA"/>
    <property type="match status" value="1"/>
</dbReference>
<dbReference type="Pfam" id="PF13203">
    <property type="entry name" value="DUF2201_N"/>
    <property type="match status" value="1"/>
</dbReference>
<comment type="caution">
    <text evidence="3">The sequence shown here is derived from an EMBL/GenBank/DDBJ whole genome shotgun (WGS) entry which is preliminary data.</text>
</comment>
<dbReference type="Proteomes" id="UP000237662">
    <property type="component" value="Unassembled WGS sequence"/>
</dbReference>
<protein>
    <submittedName>
        <fullName evidence="3">Putative metal-dependent peptidase</fullName>
    </submittedName>
</protein>
<organism evidence="3 4">
    <name type="scientific">Neolewinella xylanilytica</name>
    <dbReference type="NCBI Taxonomy" id="1514080"/>
    <lineage>
        <taxon>Bacteria</taxon>
        <taxon>Pseudomonadati</taxon>
        <taxon>Bacteroidota</taxon>
        <taxon>Saprospiria</taxon>
        <taxon>Saprospirales</taxon>
        <taxon>Lewinellaceae</taxon>
        <taxon>Neolewinella</taxon>
    </lineage>
</organism>
<keyword evidence="4" id="KW-1185">Reference proteome</keyword>
<accession>A0A2S6I5C0</accession>
<dbReference type="Pfam" id="PF09967">
    <property type="entry name" value="DUF2201"/>
    <property type="match status" value="1"/>
</dbReference>
<reference evidence="3 4" key="1">
    <citation type="submission" date="2018-02" db="EMBL/GenBank/DDBJ databases">
        <title>Genomic Encyclopedia of Archaeal and Bacterial Type Strains, Phase II (KMG-II): from individual species to whole genera.</title>
        <authorList>
            <person name="Goeker M."/>
        </authorList>
    </citation>
    <scope>NUCLEOTIDE SEQUENCE [LARGE SCALE GENOMIC DNA]</scope>
    <source>
        <strain evidence="3 4">DSM 29526</strain>
    </source>
</reference>
<sequence length="409" mass="45670">MSSPETGSLLEDLRFARAYAAERLPWFAPALFRCRIVVTDQVKVAAIDRHYNIYWNPDAVRRIGGGRARLDALAELGFLWVHEISHLLRRHGDRAETLGIVGAEPERRWNIACDLEINDAKWAGLRMPAAYPGRFPEAMDLETGQLAEYYYRRIDAVPSAAQFPIDEGSGVHGRIRPWEAGGEQRLAPLDEELVRREVARLTREADQAGIPEAWRAWARSVLGSRVNWRQRLRHRMSLAVRKGQGAKTDYSYGRAHRRQSVYHPVLPPALSGTRSPHIAVVVDTSASMDDADLQRALTEIAAIIRQFDAPVTMIPCDVKDYEPVRLVSEREAFRINYLPGGSGTDLRRGIEAAVNLQPIPDTVLVITDGLTAYPAVAPRLPLVFAILGQAESYALPPNPPFTPDQVVVI</sequence>
<dbReference type="EMBL" id="PTJC01000006">
    <property type="protein sequence ID" value="PPK86367.1"/>
    <property type="molecule type" value="Genomic_DNA"/>
</dbReference>
<dbReference type="AlphaFoldDB" id="A0A2S6I5C0"/>
<dbReference type="InterPro" id="IPR025154">
    <property type="entry name" value="Put_metallopeptidase_dom"/>
</dbReference>
<dbReference type="InterPro" id="IPR018698">
    <property type="entry name" value="VWA-like_dom"/>
</dbReference>
<dbReference type="RefSeq" id="WP_104420805.1">
    <property type="nucleotide sequence ID" value="NZ_PTJC01000006.1"/>
</dbReference>
<evidence type="ECO:0000259" key="1">
    <source>
        <dbReference type="Pfam" id="PF09967"/>
    </source>
</evidence>
<name>A0A2S6I5C0_9BACT</name>
<evidence type="ECO:0000313" key="4">
    <source>
        <dbReference type="Proteomes" id="UP000237662"/>
    </source>
</evidence>
<dbReference type="PANTHER" id="PTHR38730:SF1">
    <property type="entry name" value="SLL7028 PROTEIN"/>
    <property type="match status" value="1"/>
</dbReference>
<evidence type="ECO:0000259" key="2">
    <source>
        <dbReference type="Pfam" id="PF13203"/>
    </source>
</evidence>
<dbReference type="InterPro" id="IPR036465">
    <property type="entry name" value="vWFA_dom_sf"/>
</dbReference>
<dbReference type="PANTHER" id="PTHR38730">
    <property type="entry name" value="SLL7028 PROTEIN"/>
    <property type="match status" value="1"/>
</dbReference>